<accession>A0AB34AIU5</accession>
<dbReference type="InterPro" id="IPR009057">
    <property type="entry name" value="Homeodomain-like_sf"/>
</dbReference>
<dbReference type="SUPFAM" id="SSF46689">
    <property type="entry name" value="Homeodomain-like"/>
    <property type="match status" value="1"/>
</dbReference>
<dbReference type="NCBIfam" id="NF033869">
    <property type="entry name" value="viru_reg_Rsp"/>
    <property type="match status" value="1"/>
</dbReference>
<reference evidence="5 6" key="1">
    <citation type="submission" date="2019-07" db="EMBL/GenBank/DDBJ databases">
        <title>Whole genome shotgun sequence of Staphylococcus cohnii subsp. urealyticus NBRC 109766.</title>
        <authorList>
            <person name="Hosoyama A."/>
            <person name="Uohara A."/>
            <person name="Ohji S."/>
            <person name="Ichikawa N."/>
        </authorList>
    </citation>
    <scope>NUCLEOTIDE SEQUENCE [LARGE SCALE GENOMIC DNA]</scope>
    <source>
        <strain evidence="5 6">NBRC 109766</strain>
    </source>
</reference>
<name>A0AB34AIU5_STAUR</name>
<evidence type="ECO:0000256" key="2">
    <source>
        <dbReference type="ARBA" id="ARBA00023125"/>
    </source>
</evidence>
<keyword evidence="2" id="KW-0238">DNA-binding</keyword>
<proteinExistence type="predicted"/>
<evidence type="ECO:0000313" key="6">
    <source>
        <dbReference type="Proteomes" id="UP000321839"/>
    </source>
</evidence>
<keyword evidence="3" id="KW-0804">Transcription</keyword>
<dbReference type="GO" id="GO:0003700">
    <property type="term" value="F:DNA-binding transcription factor activity"/>
    <property type="evidence" value="ECO:0007669"/>
    <property type="project" value="InterPro"/>
</dbReference>
<keyword evidence="6" id="KW-1185">Reference proteome</keyword>
<sequence>MEHATLCIHDFLTTDTQRCINQVILLFSLNSKLNININGKQTSVENNIAIINHSDLFCITHAEQLVELKIPIQQIIPLNQLFFNSYYDAKALHAQEYLKYLILNMIEKLNTMNSMELPQLTELISTLEQETKKSTDYVYIPTIHSENELLNKISDYIQKHITQHIMSKEISSIFYISSSYISILFKKYLGISFKHYVVSLKIALSLNELINSNKTIYLISENMGFNHYANYTHQFKYHLKLTPLAYRKKLNILHNNPITLLTTDISGYSHYFKAYLDDHNQALDNEIINLDHLKYNDLAKQPTIFIHIDNLMDIIQTNLNQKLNFSDLTNCYLLINNVSNLASASLNLNGIVNFIDAIFSNCIGVVIRIKSIEEYKKIEQVISQFLIFKPKYHANGNMYNFMILFDSEYLKLNDINRLYIKVRSLNINIKLAINVEGVLTQTQSLKHTFTLLHRFNFDFNFIDVERSELRTMLLKHSHQFDNVSSYSDYYNKFVTLSKLQPNKCVYSKLTKNHFTQYNQKAPLGISEIMQHTIQLIKNGSAVGYELMNKCICDVALMNHHGIYEPIVYIMQFLKPFYGKAILIQPNYLVAKDKQCTHLLLFNANTHTTLNKRKFILKQQTIISKLILFIRTLNREHSFIDYALPPIFNDIFIEQSLLKNIERSNMPKSELRHTTYPHTSIEFDIGRDEVKYIRLSPTNK</sequence>
<dbReference type="Proteomes" id="UP000321839">
    <property type="component" value="Unassembled WGS sequence"/>
</dbReference>
<gene>
    <name evidence="5" type="ORF">SCO02_15270</name>
</gene>
<dbReference type="PANTHER" id="PTHR43280">
    <property type="entry name" value="ARAC-FAMILY TRANSCRIPTIONAL REGULATOR"/>
    <property type="match status" value="1"/>
</dbReference>
<evidence type="ECO:0000256" key="1">
    <source>
        <dbReference type="ARBA" id="ARBA00023015"/>
    </source>
</evidence>
<evidence type="ECO:0000256" key="3">
    <source>
        <dbReference type="ARBA" id="ARBA00023163"/>
    </source>
</evidence>
<dbReference type="AlphaFoldDB" id="A0AB34AIU5"/>
<organism evidence="5 6">
    <name type="scientific">Staphylococcus ureilyticus</name>
    <name type="common">Staphylococcus cohnii subsp. urealyticus</name>
    <dbReference type="NCBI Taxonomy" id="94138"/>
    <lineage>
        <taxon>Bacteria</taxon>
        <taxon>Bacillati</taxon>
        <taxon>Bacillota</taxon>
        <taxon>Bacilli</taxon>
        <taxon>Bacillales</taxon>
        <taxon>Staphylococcaceae</taxon>
        <taxon>Staphylococcus</taxon>
        <taxon>Staphylococcus cohnii species complex</taxon>
    </lineage>
</organism>
<dbReference type="SMART" id="SM00342">
    <property type="entry name" value="HTH_ARAC"/>
    <property type="match status" value="1"/>
</dbReference>
<dbReference type="InterPro" id="IPR018060">
    <property type="entry name" value="HTH_AraC"/>
</dbReference>
<feature type="domain" description="HTH araC/xylS-type" evidence="4">
    <location>
        <begin position="151"/>
        <end position="249"/>
    </location>
</feature>
<evidence type="ECO:0000313" key="5">
    <source>
        <dbReference type="EMBL" id="GEQ03086.1"/>
    </source>
</evidence>
<dbReference type="EMBL" id="BKAW01000007">
    <property type="protein sequence ID" value="GEQ03086.1"/>
    <property type="molecule type" value="Genomic_DNA"/>
</dbReference>
<keyword evidence="1" id="KW-0805">Transcription regulation</keyword>
<dbReference type="RefSeq" id="WP_145344580.1">
    <property type="nucleotide sequence ID" value="NZ_BKAW01000007.1"/>
</dbReference>
<dbReference type="Gene3D" id="1.10.10.60">
    <property type="entry name" value="Homeodomain-like"/>
    <property type="match status" value="2"/>
</dbReference>
<dbReference type="Pfam" id="PF12833">
    <property type="entry name" value="HTH_18"/>
    <property type="match status" value="1"/>
</dbReference>
<comment type="caution">
    <text evidence="5">The sequence shown here is derived from an EMBL/GenBank/DDBJ whole genome shotgun (WGS) entry which is preliminary data.</text>
</comment>
<evidence type="ECO:0000259" key="4">
    <source>
        <dbReference type="PROSITE" id="PS01124"/>
    </source>
</evidence>
<dbReference type="PROSITE" id="PS01124">
    <property type="entry name" value="HTH_ARAC_FAMILY_2"/>
    <property type="match status" value="1"/>
</dbReference>
<dbReference type="PANTHER" id="PTHR43280:SF26">
    <property type="entry name" value="ARAC-FAMILY TRANSCRIPTIONAL REGULATOR"/>
    <property type="match status" value="1"/>
</dbReference>
<dbReference type="GO" id="GO:0043565">
    <property type="term" value="F:sequence-specific DNA binding"/>
    <property type="evidence" value="ECO:0007669"/>
    <property type="project" value="InterPro"/>
</dbReference>
<protein>
    <submittedName>
        <fullName evidence="5">AraC family transcriptional regulator</fullName>
    </submittedName>
</protein>